<dbReference type="Proteomes" id="UP001174997">
    <property type="component" value="Unassembled WGS sequence"/>
</dbReference>
<accession>A0AA39ZMM5</accession>
<sequence length="96" mass="10742">MRRLSQRRIDAAFGLGFCLVLGWGLRGRTIGIEDAAWSGVYVCLMGLLTVGRFTVSWVYVRGGGLLWVMELDEASGRDCGSPTEQVINKQVKYIWK</sequence>
<protein>
    <recommendedName>
        <fullName evidence="4">Transmembrane protein</fullName>
    </recommendedName>
</protein>
<reference evidence="2" key="1">
    <citation type="submission" date="2023-06" db="EMBL/GenBank/DDBJ databases">
        <title>Genome-scale phylogeny and comparative genomics of the fungal order Sordariales.</title>
        <authorList>
            <consortium name="Lawrence Berkeley National Laboratory"/>
            <person name="Hensen N."/>
            <person name="Bonometti L."/>
            <person name="Westerberg I."/>
            <person name="Brannstrom I.O."/>
            <person name="Guillou S."/>
            <person name="Cros-Aarteil S."/>
            <person name="Calhoun S."/>
            <person name="Haridas S."/>
            <person name="Kuo A."/>
            <person name="Mondo S."/>
            <person name="Pangilinan J."/>
            <person name="Riley R."/>
            <person name="Labutti K."/>
            <person name="Andreopoulos B."/>
            <person name="Lipzen A."/>
            <person name="Chen C."/>
            <person name="Yanf M."/>
            <person name="Daum C."/>
            <person name="Ng V."/>
            <person name="Clum A."/>
            <person name="Steindorff A."/>
            <person name="Ohm R."/>
            <person name="Martin F."/>
            <person name="Silar P."/>
            <person name="Natvig D."/>
            <person name="Lalanne C."/>
            <person name="Gautier V."/>
            <person name="Ament-Velasquez S.L."/>
            <person name="Kruys A."/>
            <person name="Hutchinson M.I."/>
            <person name="Powell A.J."/>
            <person name="Barry K."/>
            <person name="Miller A.N."/>
            <person name="Grigoriev I.V."/>
            <person name="Debuchy R."/>
            <person name="Gladieux P."/>
            <person name="Thoren M.H."/>
            <person name="Johannesson H."/>
        </authorList>
    </citation>
    <scope>NUCLEOTIDE SEQUENCE</scope>
    <source>
        <strain evidence="2">CBS 307.81</strain>
    </source>
</reference>
<gene>
    <name evidence="2" type="ORF">QBC41DRAFT_310056</name>
</gene>
<evidence type="ECO:0000256" key="1">
    <source>
        <dbReference type="SAM" id="Phobius"/>
    </source>
</evidence>
<organism evidence="2 3">
    <name type="scientific">Cercophora samala</name>
    <dbReference type="NCBI Taxonomy" id="330535"/>
    <lineage>
        <taxon>Eukaryota</taxon>
        <taxon>Fungi</taxon>
        <taxon>Dikarya</taxon>
        <taxon>Ascomycota</taxon>
        <taxon>Pezizomycotina</taxon>
        <taxon>Sordariomycetes</taxon>
        <taxon>Sordariomycetidae</taxon>
        <taxon>Sordariales</taxon>
        <taxon>Lasiosphaeriaceae</taxon>
        <taxon>Cercophora</taxon>
    </lineage>
</organism>
<keyword evidence="1" id="KW-0812">Transmembrane</keyword>
<keyword evidence="1" id="KW-0472">Membrane</keyword>
<comment type="caution">
    <text evidence="2">The sequence shown here is derived from an EMBL/GenBank/DDBJ whole genome shotgun (WGS) entry which is preliminary data.</text>
</comment>
<dbReference type="AlphaFoldDB" id="A0AA39ZMM5"/>
<dbReference type="EMBL" id="JAULSY010000003">
    <property type="protein sequence ID" value="KAK0673978.1"/>
    <property type="molecule type" value="Genomic_DNA"/>
</dbReference>
<evidence type="ECO:0000313" key="3">
    <source>
        <dbReference type="Proteomes" id="UP001174997"/>
    </source>
</evidence>
<evidence type="ECO:0000313" key="2">
    <source>
        <dbReference type="EMBL" id="KAK0673978.1"/>
    </source>
</evidence>
<proteinExistence type="predicted"/>
<feature type="transmembrane region" description="Helical" evidence="1">
    <location>
        <begin position="37"/>
        <end position="60"/>
    </location>
</feature>
<name>A0AA39ZMM5_9PEZI</name>
<keyword evidence="1" id="KW-1133">Transmembrane helix</keyword>
<keyword evidence="3" id="KW-1185">Reference proteome</keyword>
<evidence type="ECO:0008006" key="4">
    <source>
        <dbReference type="Google" id="ProtNLM"/>
    </source>
</evidence>